<keyword evidence="2" id="KW-0472">Membrane</keyword>
<keyword evidence="2" id="KW-0812">Transmembrane</keyword>
<gene>
    <name evidence="3" type="ORF">CYLTODRAFT_458104</name>
</gene>
<keyword evidence="2" id="KW-1133">Transmembrane helix</keyword>
<protein>
    <submittedName>
        <fullName evidence="3">Uncharacterized protein</fullName>
    </submittedName>
</protein>
<accession>A0A0D7AYL9</accession>
<organism evidence="3 4">
    <name type="scientific">Cylindrobasidium torrendii FP15055 ss-10</name>
    <dbReference type="NCBI Taxonomy" id="1314674"/>
    <lineage>
        <taxon>Eukaryota</taxon>
        <taxon>Fungi</taxon>
        <taxon>Dikarya</taxon>
        <taxon>Basidiomycota</taxon>
        <taxon>Agaricomycotina</taxon>
        <taxon>Agaricomycetes</taxon>
        <taxon>Agaricomycetidae</taxon>
        <taxon>Agaricales</taxon>
        <taxon>Marasmiineae</taxon>
        <taxon>Physalacriaceae</taxon>
        <taxon>Cylindrobasidium</taxon>
    </lineage>
</organism>
<keyword evidence="4" id="KW-1185">Reference proteome</keyword>
<keyword evidence="1" id="KW-0175">Coiled coil</keyword>
<evidence type="ECO:0000313" key="4">
    <source>
        <dbReference type="Proteomes" id="UP000054007"/>
    </source>
</evidence>
<evidence type="ECO:0000256" key="1">
    <source>
        <dbReference type="SAM" id="Coils"/>
    </source>
</evidence>
<dbReference type="Proteomes" id="UP000054007">
    <property type="component" value="Unassembled WGS sequence"/>
</dbReference>
<sequence length="155" mass="17268">MAPTMDARDLDITARFMFLSLAISLATVAFHRLGVWVRVARVLFPIIDLLRSGLKLYLNANALPSDWALYWKDTEAEELKECQDAAANAEQKYKDLKIQLLSEAETIEALSANVAGLNARVAKQAKEIEMWQKSPAAATDARVVQLQELLDDAVH</sequence>
<feature type="transmembrane region" description="Helical" evidence="2">
    <location>
        <begin position="12"/>
        <end position="31"/>
    </location>
</feature>
<feature type="coiled-coil region" evidence="1">
    <location>
        <begin position="72"/>
        <end position="127"/>
    </location>
</feature>
<dbReference type="AlphaFoldDB" id="A0A0D7AYL9"/>
<dbReference type="EMBL" id="KN880695">
    <property type="protein sequence ID" value="KIY63453.1"/>
    <property type="molecule type" value="Genomic_DNA"/>
</dbReference>
<evidence type="ECO:0000313" key="3">
    <source>
        <dbReference type="EMBL" id="KIY63453.1"/>
    </source>
</evidence>
<evidence type="ECO:0000256" key="2">
    <source>
        <dbReference type="SAM" id="Phobius"/>
    </source>
</evidence>
<reference evidence="3 4" key="1">
    <citation type="journal article" date="2015" name="Fungal Genet. Biol.">
        <title>Evolution of novel wood decay mechanisms in Agaricales revealed by the genome sequences of Fistulina hepatica and Cylindrobasidium torrendii.</title>
        <authorList>
            <person name="Floudas D."/>
            <person name="Held B.W."/>
            <person name="Riley R."/>
            <person name="Nagy L.G."/>
            <person name="Koehler G."/>
            <person name="Ransdell A.S."/>
            <person name="Younus H."/>
            <person name="Chow J."/>
            <person name="Chiniquy J."/>
            <person name="Lipzen A."/>
            <person name="Tritt A."/>
            <person name="Sun H."/>
            <person name="Haridas S."/>
            <person name="LaButti K."/>
            <person name="Ohm R.A."/>
            <person name="Kues U."/>
            <person name="Blanchette R.A."/>
            <person name="Grigoriev I.V."/>
            <person name="Minto R.E."/>
            <person name="Hibbett D.S."/>
        </authorList>
    </citation>
    <scope>NUCLEOTIDE SEQUENCE [LARGE SCALE GENOMIC DNA]</scope>
    <source>
        <strain evidence="3 4">FP15055 ss-10</strain>
    </source>
</reference>
<name>A0A0D7AYL9_9AGAR</name>
<proteinExistence type="predicted"/>